<dbReference type="InterPro" id="IPR007507">
    <property type="entry name" value="Glycos_transf_N"/>
</dbReference>
<evidence type="ECO:0000256" key="1">
    <source>
        <dbReference type="ARBA" id="ARBA00004196"/>
    </source>
</evidence>
<dbReference type="Pfam" id="PF00534">
    <property type="entry name" value="Glycos_transf_1"/>
    <property type="match status" value="1"/>
</dbReference>
<dbReference type="PANTHER" id="PTHR42755:SF1">
    <property type="entry name" value="3-DEOXY-D-MANNO-OCTULOSONIC ACID TRANSFERASE, MITOCHONDRIAL-RELATED"/>
    <property type="match status" value="1"/>
</dbReference>
<dbReference type="GO" id="GO:0009245">
    <property type="term" value="P:lipid A biosynthetic process"/>
    <property type="evidence" value="ECO:0007669"/>
    <property type="project" value="TreeGrafter"/>
</dbReference>
<feature type="domain" description="3-deoxy-D-manno-octulosonic-acid transferase N-terminal" evidence="9">
    <location>
        <begin position="39"/>
        <end position="215"/>
    </location>
</feature>
<evidence type="ECO:0000256" key="3">
    <source>
        <dbReference type="ARBA" id="ARBA00012621"/>
    </source>
</evidence>
<dbReference type="FunFam" id="3.40.50.2000:FF:000032">
    <property type="entry name" value="3-deoxy-D-manno-octulosonic acid transferase"/>
    <property type="match status" value="1"/>
</dbReference>
<sequence length="427" mass="48038">MMKIKIMRILYDFFTYLISPLLLLHIIVRAFEDRNYIHRVSERFGIYTKDIKGEVIWVHSVSFGEVKAASPLVRELIKVYPSKQILFTCTTPTGSQLINDLFGKEVINVYLPYDLRGSVNRFFRWANPQIAIIVETEIWPNIFQQCGHNNIPLVLASACISDRSLKLYKILFDLFKNTISQGIVVGAQTESDAKKFLELGAKQERTFITGNIKFDFSPPESTLQEANHFKLEHFKDRQVWIGGSTHPGEEELILESHKQVLKRYPESLLLIAPRKPERFKAVQKLIIDSGLTSSLWSEFESLDPKINVLLIDTLGDLPFFYSAADMAFVGGSLFSVGGHNLLEPASLGKPVITGPILHNVEEISSQLLINDGLAIVNNSAELAETIITLFDDSSKIDTMVSGAMNVMKDNKGAIENILQLIKPLIKA</sequence>
<dbReference type="InterPro" id="IPR039901">
    <property type="entry name" value="Kdotransferase"/>
</dbReference>
<evidence type="ECO:0000256" key="5">
    <source>
        <dbReference type="ARBA" id="ARBA00022679"/>
    </source>
</evidence>
<dbReference type="Gene3D" id="3.40.50.2000">
    <property type="entry name" value="Glycogen Phosphorylase B"/>
    <property type="match status" value="1"/>
</dbReference>
<accession>A0A381RVX6</accession>
<dbReference type="AlphaFoldDB" id="A0A381RVX6"/>
<protein>
    <recommendedName>
        <fullName evidence="3">lipid IVA 3-deoxy-D-manno-octulosonic acid transferase</fullName>
        <ecNumber evidence="3">2.4.99.12</ecNumber>
    </recommendedName>
    <alternativeName>
        <fullName evidence="6">Lipid IV(A) 3-deoxy-D-manno-octulosonic acid transferase</fullName>
    </alternativeName>
</protein>
<evidence type="ECO:0000259" key="9">
    <source>
        <dbReference type="Pfam" id="PF04413"/>
    </source>
</evidence>
<keyword evidence="4" id="KW-0997">Cell inner membrane</keyword>
<organism evidence="10">
    <name type="scientific">marine metagenome</name>
    <dbReference type="NCBI Taxonomy" id="408172"/>
    <lineage>
        <taxon>unclassified sequences</taxon>
        <taxon>metagenomes</taxon>
        <taxon>ecological metagenomes</taxon>
    </lineage>
</organism>
<gene>
    <name evidence="10" type="ORF">METZ01_LOCUS48864</name>
</gene>
<comment type="catalytic activity">
    <reaction evidence="7">
        <text>lipid IVA (E. coli) + CMP-3-deoxy-beta-D-manno-octulosonate = alpha-Kdo-(2-&gt;6)-lipid IVA (E. coli) + CMP + H(+)</text>
        <dbReference type="Rhea" id="RHEA:28066"/>
        <dbReference type="ChEBI" id="CHEBI:15378"/>
        <dbReference type="ChEBI" id="CHEBI:58603"/>
        <dbReference type="ChEBI" id="CHEBI:60364"/>
        <dbReference type="ChEBI" id="CHEBI:60377"/>
        <dbReference type="ChEBI" id="CHEBI:85987"/>
        <dbReference type="EC" id="2.4.99.12"/>
    </reaction>
</comment>
<reference evidence="10" key="1">
    <citation type="submission" date="2018-05" db="EMBL/GenBank/DDBJ databases">
        <authorList>
            <person name="Lanie J.A."/>
            <person name="Ng W.-L."/>
            <person name="Kazmierczak K.M."/>
            <person name="Andrzejewski T.M."/>
            <person name="Davidsen T.M."/>
            <person name="Wayne K.J."/>
            <person name="Tettelin H."/>
            <person name="Glass J.I."/>
            <person name="Rusch D."/>
            <person name="Podicherti R."/>
            <person name="Tsui H.-C.T."/>
            <person name="Winkler M.E."/>
        </authorList>
    </citation>
    <scope>NUCLEOTIDE SEQUENCE</scope>
</reference>
<proteinExistence type="inferred from homology"/>
<feature type="domain" description="Glycosyl transferase family 1" evidence="8">
    <location>
        <begin position="241"/>
        <end position="395"/>
    </location>
</feature>
<comment type="subcellular location">
    <subcellularLocation>
        <location evidence="1">Cell envelope</location>
    </subcellularLocation>
</comment>
<keyword evidence="4" id="KW-0472">Membrane</keyword>
<evidence type="ECO:0000256" key="6">
    <source>
        <dbReference type="ARBA" id="ARBA00031445"/>
    </source>
</evidence>
<dbReference type="GO" id="GO:0030313">
    <property type="term" value="C:cell envelope"/>
    <property type="evidence" value="ECO:0007669"/>
    <property type="project" value="UniProtKB-SubCell"/>
</dbReference>
<dbReference type="NCBIfam" id="NF004388">
    <property type="entry name" value="PRK05749.1-4"/>
    <property type="match status" value="1"/>
</dbReference>
<evidence type="ECO:0000259" key="8">
    <source>
        <dbReference type="Pfam" id="PF00534"/>
    </source>
</evidence>
<dbReference type="EMBL" id="UINC01002374">
    <property type="protein sequence ID" value="SUZ96010.1"/>
    <property type="molecule type" value="Genomic_DNA"/>
</dbReference>
<dbReference type="Gene3D" id="3.40.50.11720">
    <property type="entry name" value="3-Deoxy-D-manno-octulosonic-acid transferase, N-terminal domain"/>
    <property type="match status" value="1"/>
</dbReference>
<name>A0A381RVX6_9ZZZZ</name>
<evidence type="ECO:0000256" key="7">
    <source>
        <dbReference type="ARBA" id="ARBA00049183"/>
    </source>
</evidence>
<dbReference type="GO" id="GO:0005886">
    <property type="term" value="C:plasma membrane"/>
    <property type="evidence" value="ECO:0007669"/>
    <property type="project" value="TreeGrafter"/>
</dbReference>
<dbReference type="SUPFAM" id="SSF53756">
    <property type="entry name" value="UDP-Glycosyltransferase/glycogen phosphorylase"/>
    <property type="match status" value="1"/>
</dbReference>
<keyword evidence="5" id="KW-0808">Transferase</keyword>
<evidence type="ECO:0000256" key="4">
    <source>
        <dbReference type="ARBA" id="ARBA00022519"/>
    </source>
</evidence>
<evidence type="ECO:0000256" key="2">
    <source>
        <dbReference type="ARBA" id="ARBA00006380"/>
    </source>
</evidence>
<dbReference type="PANTHER" id="PTHR42755">
    <property type="entry name" value="3-DEOXY-MANNO-OCTULOSONATE CYTIDYLYLTRANSFERASE"/>
    <property type="match status" value="1"/>
</dbReference>
<dbReference type="GO" id="GO:0043842">
    <property type="term" value="F:Kdo transferase activity"/>
    <property type="evidence" value="ECO:0007669"/>
    <property type="project" value="UniProtKB-EC"/>
</dbReference>
<comment type="similarity">
    <text evidence="2">Belongs to the glycosyltransferase group 1 family. Glycosyltransferase 30 subfamily.</text>
</comment>
<dbReference type="Pfam" id="PF04413">
    <property type="entry name" value="Glycos_transf_N"/>
    <property type="match status" value="1"/>
</dbReference>
<dbReference type="EC" id="2.4.99.12" evidence="3"/>
<dbReference type="InterPro" id="IPR038107">
    <property type="entry name" value="Glycos_transf_N_sf"/>
</dbReference>
<keyword evidence="4" id="KW-1003">Cell membrane</keyword>
<evidence type="ECO:0000313" key="10">
    <source>
        <dbReference type="EMBL" id="SUZ96010.1"/>
    </source>
</evidence>
<dbReference type="InterPro" id="IPR001296">
    <property type="entry name" value="Glyco_trans_1"/>
</dbReference>